<evidence type="ECO:0000256" key="1">
    <source>
        <dbReference type="SAM" id="MobiDB-lite"/>
    </source>
</evidence>
<proteinExistence type="predicted"/>
<protein>
    <submittedName>
        <fullName evidence="3">Uncharacterized protein</fullName>
    </submittedName>
</protein>
<feature type="compositionally biased region" description="Acidic residues" evidence="1">
    <location>
        <begin position="14"/>
        <end position="32"/>
    </location>
</feature>
<feature type="compositionally biased region" description="Polar residues" evidence="1">
    <location>
        <begin position="1"/>
        <end position="10"/>
    </location>
</feature>
<evidence type="ECO:0000313" key="2">
    <source>
        <dbReference type="Proteomes" id="UP000887560"/>
    </source>
</evidence>
<sequence length="165" mass="18511">MKKNITNTIKNDSDIQEDNSENIPEDDSIDALDEPKSIDEKNEDEEKMSEILEKHTKQGCGNCPQVEGQCFTCTENLCNTESFYRKEFYACRTFDDKYVICAPGSQKCYYGVKPGGGLAGCGNCPLEDLNCFDCSPINCNTWDNLDKAFRCFASKGKFTATNARE</sequence>
<accession>A0A915PDT4</accession>
<dbReference type="Proteomes" id="UP000887560">
    <property type="component" value="Unplaced"/>
</dbReference>
<dbReference type="WBParaSite" id="scf7180000424273.g12690">
    <property type="protein sequence ID" value="scf7180000424273.g12690"/>
    <property type="gene ID" value="scf7180000424273.g12690"/>
</dbReference>
<reference evidence="3" key="1">
    <citation type="submission" date="2022-11" db="UniProtKB">
        <authorList>
            <consortium name="WormBaseParasite"/>
        </authorList>
    </citation>
    <scope>IDENTIFICATION</scope>
</reference>
<feature type="region of interest" description="Disordered" evidence="1">
    <location>
        <begin position="1"/>
        <end position="46"/>
    </location>
</feature>
<evidence type="ECO:0000313" key="3">
    <source>
        <dbReference type="WBParaSite" id="scf7180000424273.g12690"/>
    </source>
</evidence>
<dbReference type="AlphaFoldDB" id="A0A915PDT4"/>
<keyword evidence="2" id="KW-1185">Reference proteome</keyword>
<name>A0A915PDT4_9BILA</name>
<organism evidence="2 3">
    <name type="scientific">Meloidogyne floridensis</name>
    <dbReference type="NCBI Taxonomy" id="298350"/>
    <lineage>
        <taxon>Eukaryota</taxon>
        <taxon>Metazoa</taxon>
        <taxon>Ecdysozoa</taxon>
        <taxon>Nematoda</taxon>
        <taxon>Chromadorea</taxon>
        <taxon>Rhabditida</taxon>
        <taxon>Tylenchina</taxon>
        <taxon>Tylenchomorpha</taxon>
        <taxon>Tylenchoidea</taxon>
        <taxon>Meloidogynidae</taxon>
        <taxon>Meloidogyninae</taxon>
        <taxon>Meloidogyne</taxon>
    </lineage>
</organism>